<dbReference type="EMBL" id="KZ288239">
    <property type="protein sequence ID" value="PBC31321.1"/>
    <property type="molecule type" value="Genomic_DNA"/>
</dbReference>
<evidence type="ECO:0000313" key="1">
    <source>
        <dbReference type="EMBL" id="PBC31321.1"/>
    </source>
</evidence>
<accession>A0A2A3EJV8</accession>
<dbReference type="Proteomes" id="UP000242457">
    <property type="component" value="Unassembled WGS sequence"/>
</dbReference>
<name>A0A2A3EJV8_APICC</name>
<organism evidence="1 2">
    <name type="scientific">Apis cerana cerana</name>
    <name type="common">Oriental honeybee</name>
    <dbReference type="NCBI Taxonomy" id="94128"/>
    <lineage>
        <taxon>Eukaryota</taxon>
        <taxon>Metazoa</taxon>
        <taxon>Ecdysozoa</taxon>
        <taxon>Arthropoda</taxon>
        <taxon>Hexapoda</taxon>
        <taxon>Insecta</taxon>
        <taxon>Pterygota</taxon>
        <taxon>Neoptera</taxon>
        <taxon>Endopterygota</taxon>
        <taxon>Hymenoptera</taxon>
        <taxon>Apocrita</taxon>
        <taxon>Aculeata</taxon>
        <taxon>Apoidea</taxon>
        <taxon>Anthophila</taxon>
        <taxon>Apidae</taxon>
        <taxon>Apis</taxon>
    </lineage>
</organism>
<dbReference type="AlphaFoldDB" id="A0A2A3EJV8"/>
<keyword evidence="2" id="KW-1185">Reference proteome</keyword>
<sequence>MEDITNYCKNTLQNVQVYTSRLHPFADYEHRFSCLQCVSSSDCCPGTWCHTYANRCQVRITEEELMKQREKILGRKGKDY</sequence>
<evidence type="ECO:0000313" key="2">
    <source>
        <dbReference type="Proteomes" id="UP000242457"/>
    </source>
</evidence>
<dbReference type="OrthoDB" id="7921538at2759"/>
<dbReference type="STRING" id="94128.A0A2A3EJV8"/>
<reference evidence="1 2" key="1">
    <citation type="submission" date="2014-07" db="EMBL/GenBank/DDBJ databases">
        <title>Genomic and transcriptomic analysis on Apis cerana provide comprehensive insights into honey bee biology.</title>
        <authorList>
            <person name="Diao Q."/>
            <person name="Sun L."/>
            <person name="Zheng H."/>
            <person name="Zheng H."/>
            <person name="Xu S."/>
            <person name="Wang S."/>
            <person name="Zeng Z."/>
            <person name="Hu F."/>
            <person name="Su S."/>
            <person name="Wu J."/>
        </authorList>
    </citation>
    <scope>NUCLEOTIDE SEQUENCE [LARGE SCALE GENOMIC DNA]</scope>
    <source>
        <tissue evidence="1">Pupae without intestine</tissue>
    </source>
</reference>
<protein>
    <submittedName>
        <fullName evidence="1">Uncharacterized protein</fullName>
    </submittedName>
</protein>
<proteinExistence type="predicted"/>
<gene>
    <name evidence="1" type="ORF">APICC_05944</name>
</gene>